<evidence type="ECO:0000256" key="1">
    <source>
        <dbReference type="ARBA" id="ARBA00001286"/>
    </source>
</evidence>
<evidence type="ECO:0000313" key="8">
    <source>
        <dbReference type="EMBL" id="HIK00830.1"/>
    </source>
</evidence>
<protein>
    <submittedName>
        <fullName evidence="8">MGMT family protein</fullName>
    </submittedName>
</protein>
<gene>
    <name evidence="8" type="ORF">H1016_04805</name>
</gene>
<evidence type="ECO:0000256" key="5">
    <source>
        <dbReference type="ARBA" id="ARBA00023204"/>
    </source>
</evidence>
<comment type="catalytic activity">
    <reaction evidence="6">
        <text>a 6-O-methyl-2'-deoxyguanosine in DNA + L-cysteinyl-[protein] = S-methyl-L-cysteinyl-[protein] + a 2'-deoxyguanosine in DNA</text>
        <dbReference type="Rhea" id="RHEA:24000"/>
        <dbReference type="Rhea" id="RHEA-COMP:10131"/>
        <dbReference type="Rhea" id="RHEA-COMP:10132"/>
        <dbReference type="Rhea" id="RHEA-COMP:11367"/>
        <dbReference type="Rhea" id="RHEA-COMP:11368"/>
        <dbReference type="ChEBI" id="CHEBI:29950"/>
        <dbReference type="ChEBI" id="CHEBI:82612"/>
        <dbReference type="ChEBI" id="CHEBI:85445"/>
        <dbReference type="ChEBI" id="CHEBI:85448"/>
        <dbReference type="EC" id="2.1.1.63"/>
    </reaction>
</comment>
<dbReference type="InterPro" id="IPR036217">
    <property type="entry name" value="MethylDNA_cys_MeTrfase_DNAb"/>
</dbReference>
<dbReference type="PANTHER" id="PTHR10815">
    <property type="entry name" value="METHYLATED-DNA--PROTEIN-CYSTEINE METHYLTRANSFERASE"/>
    <property type="match status" value="1"/>
</dbReference>
<dbReference type="GO" id="GO:0006281">
    <property type="term" value="P:DNA repair"/>
    <property type="evidence" value="ECO:0007669"/>
    <property type="project" value="UniProtKB-KW"/>
</dbReference>
<dbReference type="EMBL" id="DVAB01000039">
    <property type="protein sequence ID" value="HIK00830.1"/>
    <property type="molecule type" value="Genomic_DNA"/>
</dbReference>
<dbReference type="AlphaFoldDB" id="A0A832X6G2"/>
<evidence type="ECO:0000313" key="9">
    <source>
        <dbReference type="Proteomes" id="UP000646946"/>
    </source>
</evidence>
<dbReference type="SUPFAM" id="SSF46767">
    <property type="entry name" value="Methylated DNA-protein cysteine methyltransferase, C-terminal domain"/>
    <property type="match status" value="1"/>
</dbReference>
<proteinExistence type="predicted"/>
<dbReference type="GO" id="GO:0003908">
    <property type="term" value="F:methylated-DNA-[protein]-cysteine S-methyltransferase activity"/>
    <property type="evidence" value="ECO:0007669"/>
    <property type="project" value="UniProtKB-EC"/>
</dbReference>
<keyword evidence="4" id="KW-0227">DNA damage</keyword>
<evidence type="ECO:0000256" key="2">
    <source>
        <dbReference type="ARBA" id="ARBA00022603"/>
    </source>
</evidence>
<reference evidence="8 9" key="1">
    <citation type="journal article" name="Nat. Commun.">
        <title>Undinarchaeota illuminate DPANN phylogeny and the impact of gene transfer on archaeal evolution.</title>
        <authorList>
            <person name="Dombrowski N."/>
            <person name="Williams T.A."/>
            <person name="Sun J."/>
            <person name="Woodcroft B.J."/>
            <person name="Lee J.H."/>
            <person name="Minh B.Q."/>
            <person name="Rinke C."/>
            <person name="Spang A."/>
        </authorList>
    </citation>
    <scope>NUCLEOTIDE SEQUENCE [LARGE SCALE GENOMIC DNA]</scope>
    <source>
        <strain evidence="8">MAG_bin1129</strain>
    </source>
</reference>
<dbReference type="Proteomes" id="UP000646946">
    <property type="component" value="Unassembled WGS sequence"/>
</dbReference>
<comment type="catalytic activity">
    <reaction evidence="1">
        <text>a 4-O-methyl-thymidine in DNA + L-cysteinyl-[protein] = a thymidine in DNA + S-methyl-L-cysteinyl-[protein]</text>
        <dbReference type="Rhea" id="RHEA:53428"/>
        <dbReference type="Rhea" id="RHEA-COMP:10131"/>
        <dbReference type="Rhea" id="RHEA-COMP:10132"/>
        <dbReference type="Rhea" id="RHEA-COMP:13555"/>
        <dbReference type="Rhea" id="RHEA-COMP:13556"/>
        <dbReference type="ChEBI" id="CHEBI:29950"/>
        <dbReference type="ChEBI" id="CHEBI:82612"/>
        <dbReference type="ChEBI" id="CHEBI:137386"/>
        <dbReference type="ChEBI" id="CHEBI:137387"/>
        <dbReference type="EC" id="2.1.1.63"/>
    </reaction>
</comment>
<evidence type="ECO:0000256" key="3">
    <source>
        <dbReference type="ARBA" id="ARBA00022679"/>
    </source>
</evidence>
<accession>A0A832X6G2</accession>
<dbReference type="InterPro" id="IPR036388">
    <property type="entry name" value="WH-like_DNA-bd_sf"/>
</dbReference>
<dbReference type="NCBIfam" id="TIGR00589">
    <property type="entry name" value="ogt"/>
    <property type="match status" value="1"/>
</dbReference>
<evidence type="ECO:0000259" key="7">
    <source>
        <dbReference type="Pfam" id="PF01035"/>
    </source>
</evidence>
<comment type="caution">
    <text evidence="8">The sequence shown here is derived from an EMBL/GenBank/DDBJ whole genome shotgun (WGS) entry which is preliminary data.</text>
</comment>
<dbReference type="InterPro" id="IPR001497">
    <property type="entry name" value="MethylDNA_cys_MeTrfase_AS"/>
</dbReference>
<sequence length="97" mass="11155">MDFQERVLKLTKKIPRGKITTYGIIAKKLKTSPRAVGQALKRNEHPIVIPCHRVVKSDGSLGGYTSEKYSKKELLQKEGIEIRGRKIKKFEKVLFKF</sequence>
<keyword evidence="5" id="KW-0234">DNA repair</keyword>
<dbReference type="GO" id="GO:0032259">
    <property type="term" value="P:methylation"/>
    <property type="evidence" value="ECO:0007669"/>
    <property type="project" value="UniProtKB-KW"/>
</dbReference>
<dbReference type="InterPro" id="IPR014048">
    <property type="entry name" value="MethylDNA_cys_MeTrfase_DNA-bd"/>
</dbReference>
<feature type="domain" description="Methylated-DNA-[protein]-cysteine S-methyltransferase DNA binding" evidence="7">
    <location>
        <begin position="2"/>
        <end position="80"/>
    </location>
</feature>
<evidence type="ECO:0000256" key="4">
    <source>
        <dbReference type="ARBA" id="ARBA00022763"/>
    </source>
</evidence>
<keyword evidence="9" id="KW-1185">Reference proteome</keyword>
<keyword evidence="2" id="KW-0489">Methyltransferase</keyword>
<dbReference type="PROSITE" id="PS00374">
    <property type="entry name" value="MGMT"/>
    <property type="match status" value="1"/>
</dbReference>
<organism evidence="8 9">
    <name type="scientific">Candidatus Naiadarchaeum limnaeum</name>
    <dbReference type="NCBI Taxonomy" id="2756139"/>
    <lineage>
        <taxon>Archaea</taxon>
        <taxon>Candidatus Undinarchaeota</taxon>
        <taxon>Candidatus Undinarchaeia</taxon>
        <taxon>Candidatus Naiadarchaeales</taxon>
        <taxon>Candidatus Naiadarchaeaceae</taxon>
        <taxon>Candidatus Naiadarchaeum</taxon>
    </lineage>
</organism>
<dbReference type="Pfam" id="PF01035">
    <property type="entry name" value="DNA_binding_1"/>
    <property type="match status" value="1"/>
</dbReference>
<dbReference type="PANTHER" id="PTHR10815:SF13">
    <property type="entry name" value="METHYLATED-DNA--PROTEIN-CYSTEINE METHYLTRANSFERASE"/>
    <property type="match status" value="1"/>
</dbReference>
<keyword evidence="3" id="KW-0808">Transferase</keyword>
<dbReference type="Gene3D" id="1.10.10.10">
    <property type="entry name" value="Winged helix-like DNA-binding domain superfamily/Winged helix DNA-binding domain"/>
    <property type="match status" value="1"/>
</dbReference>
<dbReference type="CDD" id="cd06445">
    <property type="entry name" value="ATase"/>
    <property type="match status" value="1"/>
</dbReference>
<evidence type="ECO:0000256" key="6">
    <source>
        <dbReference type="ARBA" id="ARBA00049348"/>
    </source>
</evidence>
<name>A0A832X6G2_9ARCH</name>